<organism evidence="1">
    <name type="scientific">viral metagenome</name>
    <dbReference type="NCBI Taxonomy" id="1070528"/>
    <lineage>
        <taxon>unclassified sequences</taxon>
        <taxon>metagenomes</taxon>
        <taxon>organismal metagenomes</taxon>
    </lineage>
</organism>
<reference evidence="1" key="1">
    <citation type="submission" date="2020-03" db="EMBL/GenBank/DDBJ databases">
        <title>The deep terrestrial virosphere.</title>
        <authorList>
            <person name="Holmfeldt K."/>
            <person name="Nilsson E."/>
            <person name="Simone D."/>
            <person name="Lopez-Fernandez M."/>
            <person name="Wu X."/>
            <person name="de Brujin I."/>
            <person name="Lundin D."/>
            <person name="Andersson A."/>
            <person name="Bertilsson S."/>
            <person name="Dopson M."/>
        </authorList>
    </citation>
    <scope>NUCLEOTIDE SEQUENCE</scope>
    <source>
        <strain evidence="1">TM448A02252</strain>
    </source>
</reference>
<protein>
    <submittedName>
        <fullName evidence="1">Uncharacterized protein</fullName>
    </submittedName>
</protein>
<sequence>MKASNLNAIAEKMKAEKLEAEKLETEFGIPGGDKEADKNISFSDELKKSLVKSLSFFGISREVVQNAIVESDMIELGISATSEIVKDFCKRVNEIQVDNRLKRYSAYLDTIKESLQNVSVTPIHVFLDITAKEFFAMSKSIRQKKVKSIIGKSESWKVDYLKEREKVITEKVNNCITLRNINGEVILKGLSS</sequence>
<dbReference type="AlphaFoldDB" id="A0A6H1ZW32"/>
<evidence type="ECO:0000313" key="1">
    <source>
        <dbReference type="EMBL" id="QJA51672.1"/>
    </source>
</evidence>
<gene>
    <name evidence="1" type="ORF">TM448A02252_0001</name>
</gene>
<accession>A0A6H1ZW32</accession>
<name>A0A6H1ZW32_9ZZZZ</name>
<dbReference type="EMBL" id="MT144282">
    <property type="protein sequence ID" value="QJA51672.1"/>
    <property type="molecule type" value="Genomic_DNA"/>
</dbReference>
<proteinExistence type="predicted"/>